<dbReference type="AlphaFoldDB" id="A0AA38TD20"/>
<evidence type="ECO:0000256" key="1">
    <source>
        <dbReference type="SAM" id="MobiDB-lite"/>
    </source>
</evidence>
<organism evidence="2 3">
    <name type="scientific">Centaurea solstitialis</name>
    <name type="common">yellow star-thistle</name>
    <dbReference type="NCBI Taxonomy" id="347529"/>
    <lineage>
        <taxon>Eukaryota</taxon>
        <taxon>Viridiplantae</taxon>
        <taxon>Streptophyta</taxon>
        <taxon>Embryophyta</taxon>
        <taxon>Tracheophyta</taxon>
        <taxon>Spermatophyta</taxon>
        <taxon>Magnoliopsida</taxon>
        <taxon>eudicotyledons</taxon>
        <taxon>Gunneridae</taxon>
        <taxon>Pentapetalae</taxon>
        <taxon>asterids</taxon>
        <taxon>campanulids</taxon>
        <taxon>Asterales</taxon>
        <taxon>Asteraceae</taxon>
        <taxon>Carduoideae</taxon>
        <taxon>Cardueae</taxon>
        <taxon>Centaureinae</taxon>
        <taxon>Centaurea</taxon>
    </lineage>
</organism>
<feature type="region of interest" description="Disordered" evidence="1">
    <location>
        <begin position="421"/>
        <end position="493"/>
    </location>
</feature>
<keyword evidence="3" id="KW-1185">Reference proteome</keyword>
<dbReference type="PANTHER" id="PTHR34057">
    <property type="entry name" value="ELONGATION FACTOR"/>
    <property type="match status" value="1"/>
</dbReference>
<gene>
    <name evidence="2" type="ORF">OSB04_013334</name>
</gene>
<feature type="compositionally biased region" description="Pro residues" evidence="1">
    <location>
        <begin position="8"/>
        <end position="17"/>
    </location>
</feature>
<sequence>MEAQTKPPLLPLLPLPAPSMADRHHHNHHHHHHHHISAVVELTELPPPKFDVDETDYSTSFADSTTSSNQNNSASAAATLTDTEVDSQFYSDDVNGFSSPFDDFGTVLRVRKKRLTSHWRSFIRPLMWRCKWAELKIKQFESQALRYAKKIASRDLTKHLAANQPIPEGFTSRSMPYTCQRRRRKLMKRRKRVRVEETIDADTYMSQHVLFSYNESKKSDPDGVSITDDFDEPEQNTSSQEVLGLGMHNNGSFLDEKDNDMEHIFRKIDMAHSRVHKLKAQLALVISEHARMFPVSENSNHLGPSEAQTSSVRSPTFSTCNGDAVSVGGLYAMNQHTSEFDMGGLGMSEHAISNYGESFHIPDIIESTVGTLSSIDVTQNQSQIGDSCENILDNILVHDETTEAERHTIRNCQHQVIVKQEQVKSEEEESAHLGPALETDTATKDAAAPQDQSTLKSCLVSEFQIPKNKRKRGERKAGSGNWSRQLPGEPDSQ</sequence>
<feature type="region of interest" description="Disordered" evidence="1">
    <location>
        <begin position="298"/>
        <end position="317"/>
    </location>
</feature>
<feature type="region of interest" description="Disordered" evidence="1">
    <location>
        <begin position="1"/>
        <end position="38"/>
    </location>
</feature>
<evidence type="ECO:0000313" key="3">
    <source>
        <dbReference type="Proteomes" id="UP001172457"/>
    </source>
</evidence>
<dbReference type="CDD" id="cd11650">
    <property type="entry name" value="AT4G37440_like"/>
    <property type="match status" value="1"/>
</dbReference>
<dbReference type="InterPro" id="IPR038745">
    <property type="entry name" value="AT4G37440-like"/>
</dbReference>
<name>A0AA38TD20_9ASTR</name>
<proteinExistence type="predicted"/>
<comment type="caution">
    <text evidence="2">The sequence shown here is derived from an EMBL/GenBank/DDBJ whole genome shotgun (WGS) entry which is preliminary data.</text>
</comment>
<evidence type="ECO:0000313" key="2">
    <source>
        <dbReference type="EMBL" id="KAJ9558720.1"/>
    </source>
</evidence>
<accession>A0AA38TD20</accession>
<dbReference type="Proteomes" id="UP001172457">
    <property type="component" value="Chromosome 3"/>
</dbReference>
<dbReference type="PANTHER" id="PTHR34057:SF1">
    <property type="entry name" value="ELONGATION FACTOR"/>
    <property type="match status" value="1"/>
</dbReference>
<dbReference type="EMBL" id="JARYMX010000003">
    <property type="protein sequence ID" value="KAJ9558720.1"/>
    <property type="molecule type" value="Genomic_DNA"/>
</dbReference>
<reference evidence="2" key="1">
    <citation type="submission" date="2023-03" db="EMBL/GenBank/DDBJ databases">
        <title>Chromosome-scale reference genome and RAD-based genetic map of yellow starthistle (Centaurea solstitialis) reveal putative structural variation and QTLs associated with invader traits.</title>
        <authorList>
            <person name="Reatini B."/>
            <person name="Cang F.A."/>
            <person name="Jiang Q."/>
            <person name="Mckibben M.T.W."/>
            <person name="Barker M.S."/>
            <person name="Rieseberg L.H."/>
            <person name="Dlugosch K.M."/>
        </authorList>
    </citation>
    <scope>NUCLEOTIDE SEQUENCE</scope>
    <source>
        <strain evidence="2">CAN-66</strain>
        <tissue evidence="2">Leaf</tissue>
    </source>
</reference>
<protein>
    <submittedName>
        <fullName evidence="2">Uncharacterized protein</fullName>
    </submittedName>
</protein>
<feature type="region of interest" description="Disordered" evidence="1">
    <location>
        <begin position="216"/>
        <end position="239"/>
    </location>
</feature>
<feature type="compositionally biased region" description="Basic residues" evidence="1">
    <location>
        <begin position="23"/>
        <end position="36"/>
    </location>
</feature>